<accession>A0ABS4AGI9</accession>
<sequence length="199" mass="21809">MPEPEHRIQTVAGEALRPHLAAVARLRAVVFRDWPYLYDAAEDYEARYLRAYSESPGAAVILALAGEEPVGAATCQPMQEAGRAVLEAAAAAGMDPTNTCYFGESVLLPEWRGRGIGVAFFAAREAHARALGLRRAAFCAVRRDAADPRRPATHQPLDAFWHKRGYAPVPGMAATMEWREVGGTAEIPHRLDFWARDLA</sequence>
<dbReference type="EMBL" id="JAGIZB010000011">
    <property type="protein sequence ID" value="MBP0445643.1"/>
    <property type="molecule type" value="Genomic_DNA"/>
</dbReference>
<dbReference type="Proteomes" id="UP000681594">
    <property type="component" value="Unassembled WGS sequence"/>
</dbReference>
<dbReference type="RefSeq" id="WP_209379911.1">
    <property type="nucleotide sequence ID" value="NZ_JAGIZB010000011.1"/>
</dbReference>
<dbReference type="Gene3D" id="3.40.630.30">
    <property type="match status" value="1"/>
</dbReference>
<evidence type="ECO:0000259" key="1">
    <source>
        <dbReference type="PROSITE" id="PS51186"/>
    </source>
</evidence>
<name>A0ABS4AGI9_9PROT</name>
<dbReference type="Pfam" id="PF00583">
    <property type="entry name" value="Acetyltransf_1"/>
    <property type="match status" value="1"/>
</dbReference>
<dbReference type="CDD" id="cd04301">
    <property type="entry name" value="NAT_SF"/>
    <property type="match status" value="1"/>
</dbReference>
<dbReference type="SUPFAM" id="SSF55729">
    <property type="entry name" value="Acyl-CoA N-acyltransferases (Nat)"/>
    <property type="match status" value="1"/>
</dbReference>
<evidence type="ECO:0000313" key="2">
    <source>
        <dbReference type="EMBL" id="MBP0445643.1"/>
    </source>
</evidence>
<feature type="domain" description="N-acetyltransferase" evidence="1">
    <location>
        <begin position="24"/>
        <end position="194"/>
    </location>
</feature>
<gene>
    <name evidence="2" type="ORF">J8J14_12735</name>
</gene>
<keyword evidence="3" id="KW-1185">Reference proteome</keyword>
<evidence type="ECO:0000313" key="3">
    <source>
        <dbReference type="Proteomes" id="UP000681594"/>
    </source>
</evidence>
<organism evidence="2 3">
    <name type="scientific">Pararoseomonas baculiformis</name>
    <dbReference type="NCBI Taxonomy" id="2820812"/>
    <lineage>
        <taxon>Bacteria</taxon>
        <taxon>Pseudomonadati</taxon>
        <taxon>Pseudomonadota</taxon>
        <taxon>Alphaproteobacteria</taxon>
        <taxon>Acetobacterales</taxon>
        <taxon>Acetobacteraceae</taxon>
        <taxon>Pararoseomonas</taxon>
    </lineage>
</organism>
<dbReference type="InterPro" id="IPR000182">
    <property type="entry name" value="GNAT_dom"/>
</dbReference>
<protein>
    <submittedName>
        <fullName evidence="2">GNAT family N-acetyltransferase</fullName>
    </submittedName>
</protein>
<reference evidence="2 3" key="1">
    <citation type="submission" date="2021-03" db="EMBL/GenBank/DDBJ databases">
        <authorList>
            <person name="So Y."/>
        </authorList>
    </citation>
    <scope>NUCLEOTIDE SEQUENCE [LARGE SCALE GENOMIC DNA]</scope>
    <source>
        <strain evidence="2 3">SSH11</strain>
    </source>
</reference>
<dbReference type="InterPro" id="IPR016181">
    <property type="entry name" value="Acyl_CoA_acyltransferase"/>
</dbReference>
<comment type="caution">
    <text evidence="2">The sequence shown here is derived from an EMBL/GenBank/DDBJ whole genome shotgun (WGS) entry which is preliminary data.</text>
</comment>
<dbReference type="PROSITE" id="PS51186">
    <property type="entry name" value="GNAT"/>
    <property type="match status" value="1"/>
</dbReference>
<proteinExistence type="predicted"/>